<dbReference type="Gene3D" id="2.170.270.10">
    <property type="entry name" value="SET domain"/>
    <property type="match status" value="1"/>
</dbReference>
<evidence type="ECO:0000313" key="4">
    <source>
        <dbReference type="Proteomes" id="UP001642464"/>
    </source>
</evidence>
<accession>A0ABP0MV05</accession>
<feature type="domain" description="SET" evidence="2">
    <location>
        <begin position="250"/>
        <end position="348"/>
    </location>
</feature>
<evidence type="ECO:0000256" key="1">
    <source>
        <dbReference type="SAM" id="MobiDB-lite"/>
    </source>
</evidence>
<dbReference type="InterPro" id="IPR046341">
    <property type="entry name" value="SET_dom_sf"/>
</dbReference>
<dbReference type="SUPFAM" id="SSF56300">
    <property type="entry name" value="Metallo-dependent phosphatases"/>
    <property type="match status" value="1"/>
</dbReference>
<evidence type="ECO:0000313" key="3">
    <source>
        <dbReference type="EMBL" id="CAK9055330.1"/>
    </source>
</evidence>
<organism evidence="3 4">
    <name type="scientific">Durusdinium trenchii</name>
    <dbReference type="NCBI Taxonomy" id="1381693"/>
    <lineage>
        <taxon>Eukaryota</taxon>
        <taxon>Sar</taxon>
        <taxon>Alveolata</taxon>
        <taxon>Dinophyceae</taxon>
        <taxon>Suessiales</taxon>
        <taxon>Symbiodiniaceae</taxon>
        <taxon>Durusdinium</taxon>
    </lineage>
</organism>
<dbReference type="EMBL" id="CAXAMM010024447">
    <property type="protein sequence ID" value="CAK9055330.1"/>
    <property type="molecule type" value="Genomic_DNA"/>
</dbReference>
<reference evidence="3 4" key="1">
    <citation type="submission" date="2024-02" db="EMBL/GenBank/DDBJ databases">
        <authorList>
            <person name="Chen Y."/>
            <person name="Shah S."/>
            <person name="Dougan E. K."/>
            <person name="Thang M."/>
            <person name="Chan C."/>
        </authorList>
    </citation>
    <scope>NUCLEOTIDE SEQUENCE [LARGE SCALE GENOMIC DNA]</scope>
</reference>
<dbReference type="SUPFAM" id="SSF82199">
    <property type="entry name" value="SET domain"/>
    <property type="match status" value="1"/>
</dbReference>
<comment type="caution">
    <text evidence="3">The sequence shown here is derived from an EMBL/GenBank/DDBJ whole genome shotgun (WGS) entry which is preliminary data.</text>
</comment>
<feature type="region of interest" description="Disordered" evidence="1">
    <location>
        <begin position="364"/>
        <end position="390"/>
    </location>
</feature>
<sequence length="390" mass="43597">MPNHSWYRHHAEMDLEVIALDLNYYQWANQTCPHTNCPDACREHLKKKSDEALQLFEERIAQSKAANWLVFSHYPTDYFPSAWNESAPLQWWSPPWLWHHEDRPAMLTNFLSELSNASRPSIVYFGGHRHNVDQSSTYSISPHTSWLSGGGAGWSVDGQEQGFVVGEVMEDAALRRFSTALGQELREGRFWLAYDQAFGAFPRTRAYVPKPVDVTGQLAAPPRDPRKEVVQPSSWVIVAHCSPTHLLRDQLCCLAREDLSEGVKICYAGEVYKAGDHEKYSEKYSLESGGLVVDGAFFCNEAAFVNHFYGIAEEPNCAIRGASEDNPVAEICVTKPIGRGEELLVDYGMEHCLRNEASVLPPGARARQRGGVVTPPRSPAAHEVPTPDSG</sequence>
<protein>
    <submittedName>
        <fullName evidence="3">Purple acid phosphatase 3</fullName>
    </submittedName>
</protein>
<dbReference type="InterPro" id="IPR001214">
    <property type="entry name" value="SET_dom"/>
</dbReference>
<keyword evidence="4" id="KW-1185">Reference proteome</keyword>
<dbReference type="Pfam" id="PF00856">
    <property type="entry name" value="SET"/>
    <property type="match status" value="1"/>
</dbReference>
<dbReference type="InterPro" id="IPR029052">
    <property type="entry name" value="Metallo-depent_PP-like"/>
</dbReference>
<proteinExistence type="predicted"/>
<gene>
    <name evidence="3" type="ORF">SCF082_LOCUS29935</name>
</gene>
<name>A0ABP0MV05_9DINO</name>
<dbReference type="Proteomes" id="UP001642464">
    <property type="component" value="Unassembled WGS sequence"/>
</dbReference>
<dbReference type="PROSITE" id="PS50280">
    <property type="entry name" value="SET"/>
    <property type="match status" value="1"/>
</dbReference>
<evidence type="ECO:0000259" key="2">
    <source>
        <dbReference type="PROSITE" id="PS50280"/>
    </source>
</evidence>